<sequence length="524" mass="56240">MSADNEPSTVADSSPVEEVYVRPVLGKLLKGTLLFLFCLAEFMDAFVASALFPAIPAIQRTLDIKVNEIVWMFSAYSATFAAFLLISGRVSDIYSSKWSFIIGSAGVGLFSLGCGFVQDKVGMFILRAFTGIAAALTVPSALSLIVEWFPEPQEQSQAIAFFGGSSALGNVLGIIIGGIFVQWANWRWIFYFTCMLGVPIAIISVLLVPKSAPRPGKPSWRRLDLGGVSLITSSIVLFIYAVTTGSATGWGAAGVIAPLIISILLAAGFFILEARLDTNLASLPPHIWSYPNVPILVALGLVPIFWWCSLFFQLMPLFQDTYHWSAILTAVHFLPTGIFSGAIAGPSGSFPKYVNPKWSILGGLFADIIATIMLPFGNTSQKYWSIIFPAFIIGTMGNMVVYTNSNIAIFMNTPPEIAGTVGAIFNAALQMGIAVGLAVVTTIQTEIDSQRAAAGKPVGYHGIADGFWFVLAVLLVETIALLIWYKIEKPTVPDAEAGAKDPQLDSQGTVEVPATDVEKSKQAP</sequence>
<dbReference type="Proteomes" id="UP000814140">
    <property type="component" value="Unassembled WGS sequence"/>
</dbReference>
<accession>A0ACB8THM2</accession>
<name>A0ACB8THM2_9AGAM</name>
<protein>
    <submittedName>
        <fullName evidence="1">MFS general substrate transporter</fullName>
    </submittedName>
</protein>
<comment type="caution">
    <text evidence="1">The sequence shown here is derived from an EMBL/GenBank/DDBJ whole genome shotgun (WGS) entry which is preliminary data.</text>
</comment>
<evidence type="ECO:0000313" key="2">
    <source>
        <dbReference type="Proteomes" id="UP000814140"/>
    </source>
</evidence>
<gene>
    <name evidence="1" type="ORF">BV25DRAFT_886022</name>
</gene>
<evidence type="ECO:0000313" key="1">
    <source>
        <dbReference type="EMBL" id="KAI0067895.1"/>
    </source>
</evidence>
<dbReference type="EMBL" id="MU277189">
    <property type="protein sequence ID" value="KAI0067895.1"/>
    <property type="molecule type" value="Genomic_DNA"/>
</dbReference>
<keyword evidence="2" id="KW-1185">Reference proteome</keyword>
<reference evidence="1" key="2">
    <citation type="journal article" date="2022" name="New Phytol.">
        <title>Evolutionary transition to the ectomycorrhizal habit in the genomes of a hyperdiverse lineage of mushroom-forming fungi.</title>
        <authorList>
            <person name="Looney B."/>
            <person name="Miyauchi S."/>
            <person name="Morin E."/>
            <person name="Drula E."/>
            <person name="Courty P.E."/>
            <person name="Kohler A."/>
            <person name="Kuo A."/>
            <person name="LaButti K."/>
            <person name="Pangilinan J."/>
            <person name="Lipzen A."/>
            <person name="Riley R."/>
            <person name="Andreopoulos W."/>
            <person name="He G."/>
            <person name="Johnson J."/>
            <person name="Nolan M."/>
            <person name="Tritt A."/>
            <person name="Barry K.W."/>
            <person name="Grigoriev I.V."/>
            <person name="Nagy L.G."/>
            <person name="Hibbett D."/>
            <person name="Henrissat B."/>
            <person name="Matheny P.B."/>
            <person name="Labbe J."/>
            <person name="Martin F.M."/>
        </authorList>
    </citation>
    <scope>NUCLEOTIDE SEQUENCE</scope>
    <source>
        <strain evidence="1">HHB10654</strain>
    </source>
</reference>
<reference evidence="1" key="1">
    <citation type="submission" date="2021-03" db="EMBL/GenBank/DDBJ databases">
        <authorList>
            <consortium name="DOE Joint Genome Institute"/>
            <person name="Ahrendt S."/>
            <person name="Looney B.P."/>
            <person name="Miyauchi S."/>
            <person name="Morin E."/>
            <person name="Drula E."/>
            <person name="Courty P.E."/>
            <person name="Chicoki N."/>
            <person name="Fauchery L."/>
            <person name="Kohler A."/>
            <person name="Kuo A."/>
            <person name="Labutti K."/>
            <person name="Pangilinan J."/>
            <person name="Lipzen A."/>
            <person name="Riley R."/>
            <person name="Andreopoulos W."/>
            <person name="He G."/>
            <person name="Johnson J."/>
            <person name="Barry K.W."/>
            <person name="Grigoriev I.V."/>
            <person name="Nagy L."/>
            <person name="Hibbett D."/>
            <person name="Henrissat B."/>
            <person name="Matheny P.B."/>
            <person name="Labbe J."/>
            <person name="Martin F."/>
        </authorList>
    </citation>
    <scope>NUCLEOTIDE SEQUENCE</scope>
    <source>
        <strain evidence="1">HHB10654</strain>
    </source>
</reference>
<organism evidence="1 2">
    <name type="scientific">Artomyces pyxidatus</name>
    <dbReference type="NCBI Taxonomy" id="48021"/>
    <lineage>
        <taxon>Eukaryota</taxon>
        <taxon>Fungi</taxon>
        <taxon>Dikarya</taxon>
        <taxon>Basidiomycota</taxon>
        <taxon>Agaricomycotina</taxon>
        <taxon>Agaricomycetes</taxon>
        <taxon>Russulales</taxon>
        <taxon>Auriscalpiaceae</taxon>
        <taxon>Artomyces</taxon>
    </lineage>
</organism>
<proteinExistence type="predicted"/>